<evidence type="ECO:0000313" key="2">
    <source>
        <dbReference type="EnsemblProtists" id="HpaP810091"/>
    </source>
</evidence>
<organism evidence="2 3">
    <name type="scientific">Hyaloperonospora arabidopsidis (strain Emoy2)</name>
    <name type="common">Downy mildew agent</name>
    <name type="synonym">Peronospora arabidopsidis</name>
    <dbReference type="NCBI Taxonomy" id="559515"/>
    <lineage>
        <taxon>Eukaryota</taxon>
        <taxon>Sar</taxon>
        <taxon>Stramenopiles</taxon>
        <taxon>Oomycota</taxon>
        <taxon>Peronosporomycetes</taxon>
        <taxon>Peronosporales</taxon>
        <taxon>Peronosporaceae</taxon>
        <taxon>Hyaloperonospora</taxon>
    </lineage>
</organism>
<keyword evidence="3" id="KW-1185">Reference proteome</keyword>
<dbReference type="EMBL" id="JH597921">
    <property type="status" value="NOT_ANNOTATED_CDS"/>
    <property type="molecule type" value="Genomic_DNA"/>
</dbReference>
<reference evidence="2" key="2">
    <citation type="submission" date="2015-06" db="UniProtKB">
        <authorList>
            <consortium name="EnsemblProtists"/>
        </authorList>
    </citation>
    <scope>IDENTIFICATION</scope>
    <source>
        <strain evidence="2">Emoy2</strain>
    </source>
</reference>
<dbReference type="VEuPathDB" id="FungiDB:HpaG810091"/>
<dbReference type="HOGENOM" id="CLU_3036452_0_0_1"/>
<dbReference type="AlphaFoldDB" id="M4BUA3"/>
<dbReference type="InParanoid" id="M4BUA3"/>
<sequence length="55" mass="5526">MASSSPPAAVRASACMDYGCDDLKYAMLNSDSLSMADSASANDGTAPAYKTEGSA</sequence>
<feature type="region of interest" description="Disordered" evidence="1">
    <location>
        <begin position="35"/>
        <end position="55"/>
    </location>
</feature>
<dbReference type="Proteomes" id="UP000011713">
    <property type="component" value="Unassembled WGS sequence"/>
</dbReference>
<evidence type="ECO:0000256" key="1">
    <source>
        <dbReference type="SAM" id="MobiDB-lite"/>
    </source>
</evidence>
<proteinExistence type="predicted"/>
<dbReference type="EnsemblProtists" id="HpaT810091">
    <property type="protein sequence ID" value="HpaP810091"/>
    <property type="gene ID" value="HpaG810091"/>
</dbReference>
<name>M4BUA3_HYAAE</name>
<evidence type="ECO:0000313" key="3">
    <source>
        <dbReference type="Proteomes" id="UP000011713"/>
    </source>
</evidence>
<reference evidence="3" key="1">
    <citation type="journal article" date="2010" name="Science">
        <title>Signatures of adaptation to obligate biotrophy in the Hyaloperonospora arabidopsidis genome.</title>
        <authorList>
            <person name="Baxter L."/>
            <person name="Tripathy S."/>
            <person name="Ishaque N."/>
            <person name="Boot N."/>
            <person name="Cabral A."/>
            <person name="Kemen E."/>
            <person name="Thines M."/>
            <person name="Ah-Fong A."/>
            <person name="Anderson R."/>
            <person name="Badejoko W."/>
            <person name="Bittner-Eddy P."/>
            <person name="Boore J.L."/>
            <person name="Chibucos M.C."/>
            <person name="Coates M."/>
            <person name="Dehal P."/>
            <person name="Delehaunty K."/>
            <person name="Dong S."/>
            <person name="Downton P."/>
            <person name="Dumas B."/>
            <person name="Fabro G."/>
            <person name="Fronick C."/>
            <person name="Fuerstenberg S.I."/>
            <person name="Fulton L."/>
            <person name="Gaulin E."/>
            <person name="Govers F."/>
            <person name="Hughes L."/>
            <person name="Humphray S."/>
            <person name="Jiang R.H."/>
            <person name="Judelson H."/>
            <person name="Kamoun S."/>
            <person name="Kyung K."/>
            <person name="Meijer H."/>
            <person name="Minx P."/>
            <person name="Morris P."/>
            <person name="Nelson J."/>
            <person name="Phuntumart V."/>
            <person name="Qutob D."/>
            <person name="Rehmany A."/>
            <person name="Rougon-Cardoso A."/>
            <person name="Ryden P."/>
            <person name="Torto-Alalibo T."/>
            <person name="Studholme D."/>
            <person name="Wang Y."/>
            <person name="Win J."/>
            <person name="Wood J."/>
            <person name="Clifton S.W."/>
            <person name="Rogers J."/>
            <person name="Van den Ackerveken G."/>
            <person name="Jones J.D."/>
            <person name="McDowell J.M."/>
            <person name="Beynon J."/>
            <person name="Tyler B.M."/>
        </authorList>
    </citation>
    <scope>NUCLEOTIDE SEQUENCE [LARGE SCALE GENOMIC DNA]</scope>
    <source>
        <strain evidence="3">Emoy2</strain>
    </source>
</reference>
<protein>
    <submittedName>
        <fullName evidence="2">Uncharacterized protein</fullName>
    </submittedName>
</protein>
<accession>M4BUA3</accession>